<evidence type="ECO:0000313" key="1">
    <source>
        <dbReference type="EMBL" id="KAK3080891.1"/>
    </source>
</evidence>
<gene>
    <name evidence="1" type="ORF">LTS18_012190</name>
</gene>
<dbReference type="EMBL" id="JAWDJW010000361">
    <property type="protein sequence ID" value="KAK3080891.1"/>
    <property type="molecule type" value="Genomic_DNA"/>
</dbReference>
<dbReference type="Proteomes" id="UP001186974">
    <property type="component" value="Unassembled WGS sequence"/>
</dbReference>
<accession>A0ACC3DVR3</accession>
<proteinExistence type="predicted"/>
<evidence type="ECO:0000313" key="2">
    <source>
        <dbReference type="Proteomes" id="UP001186974"/>
    </source>
</evidence>
<keyword evidence="2" id="KW-1185">Reference proteome</keyword>
<comment type="caution">
    <text evidence="1">The sequence shown here is derived from an EMBL/GenBank/DDBJ whole genome shotgun (WGS) entry which is preliminary data.</text>
</comment>
<organism evidence="1 2">
    <name type="scientific">Coniosporium uncinatum</name>
    <dbReference type="NCBI Taxonomy" id="93489"/>
    <lineage>
        <taxon>Eukaryota</taxon>
        <taxon>Fungi</taxon>
        <taxon>Dikarya</taxon>
        <taxon>Ascomycota</taxon>
        <taxon>Pezizomycotina</taxon>
        <taxon>Dothideomycetes</taxon>
        <taxon>Dothideomycetes incertae sedis</taxon>
        <taxon>Coniosporium</taxon>
    </lineage>
</organism>
<protein>
    <submittedName>
        <fullName evidence="1">Uncharacterized protein</fullName>
    </submittedName>
</protein>
<name>A0ACC3DVR3_9PEZI</name>
<reference evidence="1" key="1">
    <citation type="submission" date="2024-09" db="EMBL/GenBank/DDBJ databases">
        <title>Black Yeasts Isolated from many extreme environments.</title>
        <authorList>
            <person name="Coleine C."/>
            <person name="Stajich J.E."/>
            <person name="Selbmann L."/>
        </authorList>
    </citation>
    <scope>NUCLEOTIDE SEQUENCE</scope>
    <source>
        <strain evidence="1">CCFEE 5737</strain>
    </source>
</reference>
<sequence>MDIWTGNILLEGGEIHESVHIHTKKPALNDIPKFASLKYLAIVEPTRIPLHIAAGPSYDVWTSSEETEAWFSDVLLGPEYDVVDRSDSSAQVWAESRTVQSPFGVLMQVCQDDQPSIKKPRVTGILFYGVITTTSDGSCQRLPTPPQSSPERNHVKSSQSLFEGSVMRVQALPLSSDLSYAGSRTTTPPLSPAGLTEDTLGDWERNAVFLPPLFESIEPLILAARSSKKRVSDVLDEADERRRKARRSGGAASSAAASRIDLPSACNAKHHAPPTRKRERQQVDVSRKPTPGHKRSPSLGSETPLPARKTLSDSDKRSSLSRLTSINDCLDEPTVESKNKDAISRVVMAGMRLYGYQQRKKTNRSRRGSASPSVGDAEAEQEPEEATKDEEYKLVYHQTYKGAVFAFRSSIASTPLRTQPNKIRDTVDRLLAIFCTDPLAAPEVAIASPGLTLTPAGHPLMDPNLAKSPFEQLESESFPWSQPSVGQSRTAETQTRGC</sequence>